<accession>A0A2N0B9M0</accession>
<gene>
    <name evidence="2" type="ORF">CH379_002515</name>
    <name evidence="3" type="ORF">CH379_08880</name>
</gene>
<evidence type="ECO:0000313" key="4">
    <source>
        <dbReference type="Proteomes" id="UP000232122"/>
    </source>
</evidence>
<dbReference type="InterPro" id="IPR052342">
    <property type="entry name" value="MCH/BMMD"/>
</dbReference>
<dbReference type="EMBL" id="NPEF02000002">
    <property type="protein sequence ID" value="MDV6234498.1"/>
    <property type="molecule type" value="Genomic_DNA"/>
</dbReference>
<dbReference type="Gene3D" id="3.10.129.10">
    <property type="entry name" value="Hotdog Thioesterase"/>
    <property type="match status" value="1"/>
</dbReference>
<dbReference type="InterPro" id="IPR002539">
    <property type="entry name" value="MaoC-like_dom"/>
</dbReference>
<dbReference type="InterPro" id="IPR029069">
    <property type="entry name" value="HotDog_dom_sf"/>
</dbReference>
<protein>
    <submittedName>
        <fullName evidence="3">Acyl dehydratase</fullName>
    </submittedName>
    <submittedName>
        <fullName evidence="2">MaoC family dehydratase</fullName>
    </submittedName>
</protein>
<evidence type="ECO:0000313" key="2">
    <source>
        <dbReference type="EMBL" id="MDV6234498.1"/>
    </source>
</evidence>
<reference evidence="2" key="3">
    <citation type="submission" date="2023-10" db="EMBL/GenBank/DDBJ databases">
        <authorList>
            <person name="Picardeau M."/>
            <person name="Thibeaux R."/>
        </authorList>
    </citation>
    <scope>NUCLEOTIDE SEQUENCE</scope>
    <source>
        <strain evidence="2">ATI7-C-A5</strain>
    </source>
</reference>
<reference evidence="3" key="1">
    <citation type="submission" date="2017-07" db="EMBL/GenBank/DDBJ databases">
        <title>Leptospira spp. isolated from tropical soils.</title>
        <authorList>
            <person name="Thibeaux R."/>
            <person name="Iraola G."/>
            <person name="Ferres I."/>
            <person name="Bierque E."/>
            <person name="Girault D."/>
            <person name="Soupe-Gilbert M.-E."/>
            <person name="Picardeau M."/>
            <person name="Goarant C."/>
        </authorList>
    </citation>
    <scope>NUCLEOTIDE SEQUENCE [LARGE SCALE GENOMIC DNA]</scope>
    <source>
        <strain evidence="3">ATI7-C-A5</strain>
    </source>
</reference>
<dbReference type="EMBL" id="NPEF01000073">
    <property type="protein sequence ID" value="PJZ93250.1"/>
    <property type="molecule type" value="Genomic_DNA"/>
</dbReference>
<dbReference type="RefSeq" id="WP_100747592.1">
    <property type="nucleotide sequence ID" value="NZ_NPEF02000002.1"/>
</dbReference>
<proteinExistence type="predicted"/>
<dbReference type="PANTHER" id="PTHR43664">
    <property type="entry name" value="MONOAMINE OXIDASE-RELATED"/>
    <property type="match status" value="1"/>
</dbReference>
<dbReference type="Proteomes" id="UP000232122">
    <property type="component" value="Unassembled WGS sequence"/>
</dbReference>
<dbReference type="CDD" id="cd03454">
    <property type="entry name" value="YdeM"/>
    <property type="match status" value="1"/>
</dbReference>
<dbReference type="OrthoDB" id="9801625at2"/>
<evidence type="ECO:0000313" key="3">
    <source>
        <dbReference type="EMBL" id="PJZ93250.1"/>
    </source>
</evidence>
<dbReference type="AlphaFoldDB" id="A0A2N0B9M0"/>
<name>A0A2N0B9M0_9LEPT</name>
<keyword evidence="4" id="KW-1185">Reference proteome</keyword>
<dbReference type="SUPFAM" id="SSF54637">
    <property type="entry name" value="Thioesterase/thiol ester dehydrase-isomerase"/>
    <property type="match status" value="1"/>
</dbReference>
<comment type="caution">
    <text evidence="3">The sequence shown here is derived from an EMBL/GenBank/DDBJ whole genome shotgun (WGS) entry which is preliminary data.</text>
</comment>
<dbReference type="PANTHER" id="PTHR43664:SF1">
    <property type="entry name" value="BETA-METHYLMALYL-COA DEHYDRATASE"/>
    <property type="match status" value="1"/>
</dbReference>
<evidence type="ECO:0000259" key="1">
    <source>
        <dbReference type="Pfam" id="PF01575"/>
    </source>
</evidence>
<reference evidence="2 4" key="2">
    <citation type="journal article" date="2018" name="Microb. Genom.">
        <title>Deciphering the unexplored Leptospira diversity from soils uncovers genomic evolution to virulence.</title>
        <authorList>
            <person name="Thibeaux R."/>
            <person name="Iraola G."/>
            <person name="Ferres I."/>
            <person name="Bierque E."/>
            <person name="Girault D."/>
            <person name="Soupe-Gilbert M.E."/>
            <person name="Picardeau M."/>
            <person name="Goarant C."/>
        </authorList>
    </citation>
    <scope>NUCLEOTIDE SEQUENCE [LARGE SCALE GENOMIC DNA]</scope>
    <source>
        <strain evidence="2 4">ATI7-C-A5</strain>
    </source>
</reference>
<feature type="domain" description="MaoC-like" evidence="1">
    <location>
        <begin position="10"/>
        <end position="125"/>
    </location>
</feature>
<dbReference type="Pfam" id="PF01575">
    <property type="entry name" value="MaoC_dehydratas"/>
    <property type="match status" value="1"/>
</dbReference>
<sequence>MKYYEDLMVGETFELGSYTLSKGEILEFSLKYDPQPFHVDEEKAKESIYGALIASGWQTTAVYMKLFVASLMSRAHGMGSPGLEELKWKRPVFADDTLRGRFTILEKNKFRSNLGLVTALNELINQNDQVVMTFKGKMLFLKRPEANV</sequence>
<accession>A0A2N0BII8</accession>
<organism evidence="3">
    <name type="scientific">Leptospira ellisii</name>
    <dbReference type="NCBI Taxonomy" id="2023197"/>
    <lineage>
        <taxon>Bacteria</taxon>
        <taxon>Pseudomonadati</taxon>
        <taxon>Spirochaetota</taxon>
        <taxon>Spirochaetia</taxon>
        <taxon>Leptospirales</taxon>
        <taxon>Leptospiraceae</taxon>
        <taxon>Leptospira</taxon>
    </lineage>
</organism>